<organism evidence="1 2">
    <name type="scientific">Diceros bicornis minor</name>
    <name type="common">South-central black rhinoceros</name>
    <dbReference type="NCBI Taxonomy" id="77932"/>
    <lineage>
        <taxon>Eukaryota</taxon>
        <taxon>Metazoa</taxon>
        <taxon>Chordata</taxon>
        <taxon>Craniata</taxon>
        <taxon>Vertebrata</taxon>
        <taxon>Euteleostomi</taxon>
        <taxon>Mammalia</taxon>
        <taxon>Eutheria</taxon>
        <taxon>Laurasiatheria</taxon>
        <taxon>Perissodactyla</taxon>
        <taxon>Rhinocerotidae</taxon>
        <taxon>Diceros</taxon>
    </lineage>
</organism>
<sequence length="33" mass="4155">MEESDPRWQPLWAWSKSRSCWKNSKKARKEMWT</sequence>
<name>A0A7J7F6P0_DICBM</name>
<gene>
    <name evidence="1" type="ORF">HPG69_011013</name>
</gene>
<dbReference type="EMBL" id="JACDTQ010001212">
    <property type="protein sequence ID" value="KAF5923617.1"/>
    <property type="molecule type" value="Genomic_DNA"/>
</dbReference>
<reference evidence="1 2" key="1">
    <citation type="journal article" date="2020" name="Mol. Biol. Evol.">
        <title>Interspecific Gene Flow and the Evolution of Specialization in Black and White Rhinoceros.</title>
        <authorList>
            <person name="Moodley Y."/>
            <person name="Westbury M.V."/>
            <person name="Russo I.M."/>
            <person name="Gopalakrishnan S."/>
            <person name="Rakotoarivelo A."/>
            <person name="Olsen R.A."/>
            <person name="Prost S."/>
            <person name="Tunstall T."/>
            <person name="Ryder O.A."/>
            <person name="Dalen L."/>
            <person name="Bruford M.W."/>
        </authorList>
    </citation>
    <scope>NUCLEOTIDE SEQUENCE [LARGE SCALE GENOMIC DNA]</scope>
    <source>
        <strain evidence="1">SBR-YM</strain>
        <tissue evidence="1">Skin</tissue>
    </source>
</reference>
<dbReference type="AlphaFoldDB" id="A0A7J7F6P0"/>
<protein>
    <submittedName>
        <fullName evidence="1">Uncharacterized protein</fullName>
    </submittedName>
</protein>
<proteinExistence type="predicted"/>
<comment type="caution">
    <text evidence="1">The sequence shown here is derived from an EMBL/GenBank/DDBJ whole genome shotgun (WGS) entry which is preliminary data.</text>
</comment>
<accession>A0A7J7F6P0</accession>
<dbReference type="Proteomes" id="UP000551758">
    <property type="component" value="Unassembled WGS sequence"/>
</dbReference>
<evidence type="ECO:0000313" key="2">
    <source>
        <dbReference type="Proteomes" id="UP000551758"/>
    </source>
</evidence>
<keyword evidence="2" id="KW-1185">Reference proteome</keyword>
<evidence type="ECO:0000313" key="1">
    <source>
        <dbReference type="EMBL" id="KAF5923617.1"/>
    </source>
</evidence>